<gene>
    <name evidence="6" type="ORF">SETIT_5G197600v2</name>
</gene>
<comment type="catalytic activity">
    <reaction evidence="3 4">
        <text>RX + glutathione = an S-substituted glutathione + a halide anion + H(+)</text>
        <dbReference type="Rhea" id="RHEA:16437"/>
        <dbReference type="ChEBI" id="CHEBI:15378"/>
        <dbReference type="ChEBI" id="CHEBI:16042"/>
        <dbReference type="ChEBI" id="CHEBI:17792"/>
        <dbReference type="ChEBI" id="CHEBI:57925"/>
        <dbReference type="ChEBI" id="CHEBI:90779"/>
        <dbReference type="EC" id="2.5.1.18"/>
    </reaction>
</comment>
<dbReference type="PANTHER" id="PTHR11260">
    <property type="entry name" value="GLUTATHIONE S-TRANSFERASE, GST, SUPERFAMILY, GST DOMAIN CONTAINING"/>
    <property type="match status" value="1"/>
</dbReference>
<dbReference type="AlphaFoldDB" id="A0A368R6K8"/>
<evidence type="ECO:0000259" key="5">
    <source>
        <dbReference type="PROSITE" id="PS50404"/>
    </source>
</evidence>
<dbReference type="GO" id="GO:0004364">
    <property type="term" value="F:glutathione transferase activity"/>
    <property type="evidence" value="ECO:0007669"/>
    <property type="project" value="UniProtKB-UniRule"/>
</dbReference>
<accession>A0A368R6K8</accession>
<organism evidence="6">
    <name type="scientific">Setaria italica</name>
    <name type="common">Foxtail millet</name>
    <name type="synonym">Panicum italicum</name>
    <dbReference type="NCBI Taxonomy" id="4555"/>
    <lineage>
        <taxon>Eukaryota</taxon>
        <taxon>Viridiplantae</taxon>
        <taxon>Streptophyta</taxon>
        <taxon>Embryophyta</taxon>
        <taxon>Tracheophyta</taxon>
        <taxon>Spermatophyta</taxon>
        <taxon>Magnoliopsida</taxon>
        <taxon>Liliopsida</taxon>
        <taxon>Poales</taxon>
        <taxon>Poaceae</taxon>
        <taxon>PACMAD clade</taxon>
        <taxon>Panicoideae</taxon>
        <taxon>Panicodae</taxon>
        <taxon>Paniceae</taxon>
        <taxon>Cenchrinae</taxon>
        <taxon>Setaria</taxon>
    </lineage>
</organism>
<proteinExistence type="inferred from homology"/>
<feature type="domain" description="GST N-terminal" evidence="5">
    <location>
        <begin position="8"/>
        <end position="87"/>
    </location>
</feature>
<keyword evidence="4" id="KW-0963">Cytoplasm</keyword>
<name>A0A368R6K8_SETIT</name>
<dbReference type="InterPro" id="IPR045073">
    <property type="entry name" value="Omega/Tau-like"/>
</dbReference>
<evidence type="ECO:0000256" key="1">
    <source>
        <dbReference type="ARBA" id="ARBA00022679"/>
    </source>
</evidence>
<dbReference type="EC" id="2.5.1.18" evidence="4"/>
<evidence type="ECO:0000256" key="4">
    <source>
        <dbReference type="RuleBase" id="RU369102"/>
    </source>
</evidence>
<dbReference type="PANTHER" id="PTHR11260:SF531">
    <property type="entry name" value="GLUTATHIONE S-TRANSFERASE"/>
    <property type="match status" value="1"/>
</dbReference>
<dbReference type="CDD" id="cd03058">
    <property type="entry name" value="GST_N_Tau"/>
    <property type="match status" value="1"/>
</dbReference>
<comment type="similarity">
    <text evidence="2">Belongs to the GST superfamily. Tau family.</text>
</comment>
<dbReference type="GO" id="GO:0005829">
    <property type="term" value="C:cytosol"/>
    <property type="evidence" value="ECO:0007669"/>
    <property type="project" value="UniProtKB-SubCell"/>
</dbReference>
<protein>
    <recommendedName>
        <fullName evidence="4">Glutathione S-transferase</fullName>
        <ecNumber evidence="4">2.5.1.18</ecNumber>
    </recommendedName>
</protein>
<dbReference type="PROSITE" id="PS50404">
    <property type="entry name" value="GST_NTER"/>
    <property type="match status" value="1"/>
</dbReference>
<dbReference type="SUPFAM" id="SSF52833">
    <property type="entry name" value="Thioredoxin-like"/>
    <property type="match status" value="1"/>
</dbReference>
<dbReference type="Pfam" id="PF13417">
    <property type="entry name" value="GST_N_3"/>
    <property type="match status" value="1"/>
</dbReference>
<reference evidence="6" key="1">
    <citation type="journal article" date="2012" name="Nat. Biotechnol.">
        <title>Reference genome sequence of the model plant Setaria.</title>
        <authorList>
            <person name="Bennetzen J.L."/>
            <person name="Schmutz J."/>
            <person name="Wang H."/>
            <person name="Percifield R."/>
            <person name="Hawkins J."/>
            <person name="Pontaroli A.C."/>
            <person name="Estep M."/>
            <person name="Feng L."/>
            <person name="Vaughn J.N."/>
            <person name="Grimwood J."/>
            <person name="Jenkins J."/>
            <person name="Barry K."/>
            <person name="Lindquist E."/>
            <person name="Hellsten U."/>
            <person name="Deshpande S."/>
            <person name="Wang X."/>
            <person name="Wu X."/>
            <person name="Mitros T."/>
            <person name="Triplett J."/>
            <person name="Yang X."/>
            <person name="Ye C.Y."/>
            <person name="Mauro-Herrera M."/>
            <person name="Wang L."/>
            <person name="Li P."/>
            <person name="Sharma M."/>
            <person name="Sharma R."/>
            <person name="Ronald P.C."/>
            <person name="Panaud O."/>
            <person name="Kellogg E.A."/>
            <person name="Brutnell T.P."/>
            <person name="Doust A.N."/>
            <person name="Tuskan G.A."/>
            <person name="Rokhsar D."/>
            <person name="Devos K.M."/>
        </authorList>
    </citation>
    <scope>NUCLEOTIDE SEQUENCE [LARGE SCALE GENOMIC DNA]</scope>
    <source>
        <strain evidence="6">Yugu1</strain>
    </source>
</reference>
<reference evidence="6" key="2">
    <citation type="submission" date="2015-07" db="EMBL/GenBank/DDBJ databases">
        <authorList>
            <person name="Noorani M."/>
        </authorList>
    </citation>
    <scope>NUCLEOTIDE SEQUENCE</scope>
    <source>
        <strain evidence="6">Yugu1</strain>
    </source>
</reference>
<dbReference type="EMBL" id="CM003532">
    <property type="protein sequence ID" value="RCV25835.1"/>
    <property type="molecule type" value="Genomic_DNA"/>
</dbReference>
<dbReference type="OrthoDB" id="1891655at2759"/>
<dbReference type="Gene3D" id="3.40.30.10">
    <property type="entry name" value="Glutaredoxin"/>
    <property type="match status" value="1"/>
</dbReference>
<sequence length="106" mass="11424">MASDAAAPDVRVVGGWASPFVMRVCVAFRLKGIAYEFLQEELGTKIDLLLASNPVHKKMLVLLHGGRPVCESLVILQYVDEAFAGAGPPTPTMLPTALQTLHGDFF</sequence>
<dbReference type="InterPro" id="IPR036249">
    <property type="entry name" value="Thioredoxin-like_sf"/>
</dbReference>
<comment type="subcellular location">
    <subcellularLocation>
        <location evidence="4">Cytoplasm</location>
        <location evidence="4">Cytosol</location>
    </subcellularLocation>
</comment>
<evidence type="ECO:0000256" key="3">
    <source>
        <dbReference type="ARBA" id="ARBA00047960"/>
    </source>
</evidence>
<evidence type="ECO:0000313" key="6">
    <source>
        <dbReference type="EMBL" id="RCV25835.1"/>
    </source>
</evidence>
<comment type="function">
    <text evidence="4">Is involved in the conjugation of reduced glutathione to a wide number of exogenous and endogenous hydrophobic electrophiles.</text>
</comment>
<dbReference type="InterPro" id="IPR004045">
    <property type="entry name" value="Glutathione_S-Trfase_N"/>
</dbReference>
<keyword evidence="1 4" id="KW-0808">Transferase</keyword>
<dbReference type="FunFam" id="3.40.30.10:FF:000044">
    <property type="entry name" value="Glutathione S-transferase GSTU6"/>
    <property type="match status" value="1"/>
</dbReference>
<evidence type="ECO:0000256" key="2">
    <source>
        <dbReference type="ARBA" id="ARBA00025743"/>
    </source>
</evidence>
<dbReference type="STRING" id="4555.A0A368R6K8"/>